<protein>
    <submittedName>
        <fullName evidence="2">Uncharacterized protein</fullName>
    </submittedName>
</protein>
<sequence length="1316" mass="143040">MFLRKKAKSKNAGSPSPLPPKLNVDLPPTPLFARFSSASSPNNADSKPVVSGPMTLGTKKQDLEGLGPAVRAKPRLELEDDAQKIVGTPLSVLSPSRVPLKLGVHDKPLPPPTPGLSLEEVESSLPMNLRQSTPGMIPTEPRNIKSRRISALPPRPLQTLPADTTDVTQSLLSSRSSSARKSSLPSDLRHGEPSVVTPVSNSPLSSNPQSLPARDNSLFRPTHDPPSSYRSCLRSPGVHDCDIHFATSLAFRADKHFGIGLSASQMVYDRFPPPWRSHILFSYHSPIRLNGAWIFSLELLKFAHFRSISFTSRSHRFAYNENISASSLASSNPHELQSLFFSSPNNNSFYDLPDSSAHTSTDHHIASNMGQSHSSMTSRTPFQGIAMPTHSSSIVNGSPQPQLMPHYNPPPNFAGVGRRASASASPSSSGQVSPGGSMGRGPSMKKGPLIFSAMATVPSAPQQLDGNAAFFRPQIYPPNPAASAYPSPPAQYVSPKRHSRLTSGPTAFSSDIGREDRRLSIRSTSNTQKPQPPLPSNTLPPPPNSDHLHSASHNTPPANSKRRSVLHKSGPPINSLGNVISSFDVQPMAKTNVLNSQHQSAGHPSHAAPNVNASFPPHHRTLTKSRPHPPPTAQHINPNAQPSTPPPKARPQLAQEPHQPPTPPLSPENAMYARAPECIANRSATVLNNEEFEEAGGVSIPLDDDPFARSDEVKMLPPRPTQEGPTMDARTEEKTSSASLGMSGSDLALGSEEVGHRDASVEDITEDQEGPDKHAMLGSPPSEPSRPLTPPSPEHRRITGSRQRRDGLPHAPSSQISSIPLREDRPAEPFPLMLFLSNPALLSSLLVYLAYWDWCNLFGVLKTIRVMFEGTNGDGGNELLREEVLERFLRTVGYTRWVWRESEPVTISLADLHDYMRGVSLPTFEYARVAEIILQQRSVIPSLRDPSIIEKARLMIGATRAYNRVLLRLRAQAEREPPAAQNGSYSPRSPPNTTPPSASRASSRAPSPSGSSSHTHSRAVAHGSGGAGPEAVPTLSTIGFRSPLYRVGRAPLLRVFVPSPEGDWLSDASVLECEAELKRAGLSGVVRMGDVVWDMAAGDEGNVGRLIWDGSYLIDLDYTYSAIGDLPKYIPGFAFPPSYFHRVIRTGGASSNPVVRLDIAPWGAEIAANLQLLQDRARTETPQGSYHTVVRWVHRASFHLRPSSNPRRSQSHGRGSVRSGHSSSSRVPIPNSTLFVDPGWFGKLVVETEGTNEALFDLQDRCGPGAFPPRAVSNVNLLGKDREKEWEGKMVWRILRERSRPGELWIRAVGAKERLT</sequence>
<reference evidence="2 3" key="1">
    <citation type="journal article" date="2020" name="ISME J.">
        <title>Uncovering the hidden diversity of litter-decomposition mechanisms in mushroom-forming fungi.</title>
        <authorList>
            <person name="Floudas D."/>
            <person name="Bentzer J."/>
            <person name="Ahren D."/>
            <person name="Johansson T."/>
            <person name="Persson P."/>
            <person name="Tunlid A."/>
        </authorList>
    </citation>
    <scope>NUCLEOTIDE SEQUENCE [LARGE SCALE GENOMIC DNA]</scope>
    <source>
        <strain evidence="2 3">CBS 406.79</strain>
    </source>
</reference>
<name>A0A8H5GLI9_9AGAR</name>
<feature type="compositionally biased region" description="Low complexity" evidence="1">
    <location>
        <begin position="1212"/>
        <end position="1227"/>
    </location>
</feature>
<evidence type="ECO:0000313" key="2">
    <source>
        <dbReference type="EMBL" id="KAF5366944.1"/>
    </source>
</evidence>
<feature type="compositionally biased region" description="Low complexity" evidence="1">
    <location>
        <begin position="193"/>
        <end position="212"/>
    </location>
</feature>
<feature type="region of interest" description="Disordered" evidence="1">
    <location>
        <begin position="595"/>
        <end position="669"/>
    </location>
</feature>
<comment type="caution">
    <text evidence="2">The sequence shown here is derived from an EMBL/GenBank/DDBJ whole genome shotgun (WGS) entry which is preliminary data.</text>
</comment>
<feature type="compositionally biased region" description="Polar residues" evidence="1">
    <location>
        <begin position="389"/>
        <end position="401"/>
    </location>
</feature>
<feature type="region of interest" description="Disordered" evidence="1">
    <location>
        <begin position="149"/>
        <end position="231"/>
    </location>
</feature>
<keyword evidence="3" id="KW-1185">Reference proteome</keyword>
<dbReference type="Proteomes" id="UP000518752">
    <property type="component" value="Unassembled WGS sequence"/>
</dbReference>
<feature type="compositionally biased region" description="Low complexity" evidence="1">
    <location>
        <begin position="481"/>
        <end position="494"/>
    </location>
</feature>
<feature type="region of interest" description="Disordered" evidence="1">
    <location>
        <begin position="1"/>
        <end position="68"/>
    </location>
</feature>
<feature type="compositionally biased region" description="Low complexity" evidence="1">
    <location>
        <begin position="995"/>
        <end position="1014"/>
    </location>
</feature>
<accession>A0A8H5GLI9</accession>
<feature type="compositionally biased region" description="Low complexity" evidence="1">
    <location>
        <begin position="414"/>
        <end position="447"/>
    </location>
</feature>
<dbReference type="EMBL" id="JAACJN010000146">
    <property type="protein sequence ID" value="KAF5366944.1"/>
    <property type="molecule type" value="Genomic_DNA"/>
</dbReference>
<feature type="compositionally biased region" description="Pro residues" evidence="1">
    <location>
        <begin position="781"/>
        <end position="792"/>
    </location>
</feature>
<feature type="region of interest" description="Disordered" evidence="1">
    <location>
        <begin position="975"/>
        <end position="1029"/>
    </location>
</feature>
<feature type="region of interest" description="Disordered" evidence="1">
    <location>
        <begin position="696"/>
        <end position="822"/>
    </location>
</feature>
<feature type="region of interest" description="Disordered" evidence="1">
    <location>
        <begin position="480"/>
        <end position="573"/>
    </location>
</feature>
<proteinExistence type="predicted"/>
<organism evidence="2 3">
    <name type="scientific">Collybiopsis confluens</name>
    <dbReference type="NCBI Taxonomy" id="2823264"/>
    <lineage>
        <taxon>Eukaryota</taxon>
        <taxon>Fungi</taxon>
        <taxon>Dikarya</taxon>
        <taxon>Basidiomycota</taxon>
        <taxon>Agaricomycotina</taxon>
        <taxon>Agaricomycetes</taxon>
        <taxon>Agaricomycetidae</taxon>
        <taxon>Agaricales</taxon>
        <taxon>Marasmiineae</taxon>
        <taxon>Omphalotaceae</taxon>
        <taxon>Collybiopsis</taxon>
    </lineage>
</organism>
<feature type="compositionally biased region" description="Basic and acidic residues" evidence="1">
    <location>
        <begin position="793"/>
        <end position="808"/>
    </location>
</feature>
<feature type="compositionally biased region" description="Basic residues" evidence="1">
    <location>
        <begin position="617"/>
        <end position="627"/>
    </location>
</feature>
<feature type="compositionally biased region" description="Low complexity" evidence="1">
    <location>
        <begin position="170"/>
        <end position="186"/>
    </location>
</feature>
<gene>
    <name evidence="2" type="ORF">D9757_010832</name>
</gene>
<feature type="compositionally biased region" description="Polar residues" evidence="1">
    <location>
        <begin position="36"/>
        <end position="45"/>
    </location>
</feature>
<feature type="compositionally biased region" description="Polar residues" evidence="1">
    <location>
        <begin position="368"/>
        <end position="381"/>
    </location>
</feature>
<feature type="region of interest" description="Disordered" evidence="1">
    <location>
        <begin position="352"/>
        <end position="447"/>
    </location>
</feature>
<dbReference type="OrthoDB" id="3365519at2759"/>
<evidence type="ECO:0000256" key="1">
    <source>
        <dbReference type="SAM" id="MobiDB-lite"/>
    </source>
</evidence>
<feature type="region of interest" description="Disordered" evidence="1">
    <location>
        <begin position="1201"/>
        <end position="1230"/>
    </location>
</feature>
<feature type="compositionally biased region" description="Pro residues" evidence="1">
    <location>
        <begin position="530"/>
        <end position="544"/>
    </location>
</feature>
<evidence type="ECO:0000313" key="3">
    <source>
        <dbReference type="Proteomes" id="UP000518752"/>
    </source>
</evidence>